<feature type="domain" description="Polysaccharide chain length determinant N-terminal" evidence="7">
    <location>
        <begin position="1"/>
        <end position="99"/>
    </location>
</feature>
<dbReference type="GO" id="GO:0004713">
    <property type="term" value="F:protein tyrosine kinase activity"/>
    <property type="evidence" value="ECO:0007669"/>
    <property type="project" value="TreeGrafter"/>
</dbReference>
<dbReference type="PANTHER" id="PTHR32309:SF13">
    <property type="entry name" value="FERRIC ENTEROBACTIN TRANSPORT PROTEIN FEPE"/>
    <property type="match status" value="1"/>
</dbReference>
<dbReference type="Pfam" id="PF13807">
    <property type="entry name" value="GNVR"/>
    <property type="match status" value="1"/>
</dbReference>
<evidence type="ECO:0000313" key="10">
    <source>
        <dbReference type="Proteomes" id="UP000806522"/>
    </source>
</evidence>
<gene>
    <name evidence="9" type="ORF">E7101_08030</name>
</gene>
<feature type="transmembrane region" description="Helical" evidence="6">
    <location>
        <begin position="492"/>
        <end position="511"/>
    </location>
</feature>
<dbReference type="Proteomes" id="UP000806522">
    <property type="component" value="Unassembled WGS sequence"/>
</dbReference>
<name>A0A9D5S9K5_XYLRU</name>
<evidence type="ECO:0000256" key="3">
    <source>
        <dbReference type="ARBA" id="ARBA00022692"/>
    </source>
</evidence>
<accession>A0A9D5S9K5</accession>
<dbReference type="EMBL" id="SUYC01000007">
    <property type="protein sequence ID" value="MBE6270886.1"/>
    <property type="molecule type" value="Genomic_DNA"/>
</dbReference>
<evidence type="ECO:0000256" key="4">
    <source>
        <dbReference type="ARBA" id="ARBA00022989"/>
    </source>
</evidence>
<keyword evidence="2" id="KW-1003">Cell membrane</keyword>
<dbReference type="GO" id="GO:0005886">
    <property type="term" value="C:plasma membrane"/>
    <property type="evidence" value="ECO:0007669"/>
    <property type="project" value="UniProtKB-SubCell"/>
</dbReference>
<keyword evidence="5 6" id="KW-0472">Membrane</keyword>
<sequence>MDLKTYINECKKHWRWFAATLTATLIAAILFLLMFAPRYERSATVLIKDENGGGGLLSSMSASMGMLAGMAGINIASNVSNEMEIMSSPALVMEVVNQLNLDTRYETYDGLMKHELWEETLPVKLTFPKLTDKDGAYMKMDLREDGTFTLYKMRKNKDKQSGEIEGKVNTVSQTPIGPVSVMATKHFQQIMATKKNMTIRIIKEKKYDQVERCMKQMDIALSDDQTSIIHIGYRDQIAERAETIISTLIKVYQEAWMNDKMNAADVSNLFINERIKDIEQELSGLDKDIAQFRGNNLMPDYEEAAKMFMANASLTYEQQVKVNNQLYMMEQMRNQVNHAEGTNQVLPANLLPDNENVAKQINEYNKLQLQRNQMAENSSDNNPLVKDLDAQLGSMRKAIVNSLDHGVAQLKASQKAVNREDQKLKQQISAAPSAVTKVLPAERQHKIIEALYIYLLEKREENSLTQVYNSQNLRIVSPPMGQLKPVFPKKGVTLLVALLLGLLLPAIYEYLKQSIKSMLNEA</sequence>
<evidence type="ECO:0000256" key="6">
    <source>
        <dbReference type="SAM" id="Phobius"/>
    </source>
</evidence>
<evidence type="ECO:0000256" key="2">
    <source>
        <dbReference type="ARBA" id="ARBA00022475"/>
    </source>
</evidence>
<evidence type="ECO:0000313" key="9">
    <source>
        <dbReference type="EMBL" id="MBE6270886.1"/>
    </source>
</evidence>
<organism evidence="9 10">
    <name type="scientific">Xylanibacter ruminicola</name>
    <name type="common">Prevotella ruminicola</name>
    <dbReference type="NCBI Taxonomy" id="839"/>
    <lineage>
        <taxon>Bacteria</taxon>
        <taxon>Pseudomonadati</taxon>
        <taxon>Bacteroidota</taxon>
        <taxon>Bacteroidia</taxon>
        <taxon>Bacteroidales</taxon>
        <taxon>Prevotellaceae</taxon>
        <taxon>Xylanibacter</taxon>
    </lineage>
</organism>
<comment type="subcellular location">
    <subcellularLocation>
        <location evidence="1">Cell membrane</location>
        <topology evidence="1">Multi-pass membrane protein</topology>
    </subcellularLocation>
</comment>
<protein>
    <submittedName>
        <fullName evidence="9">Uncharacterized protein</fullName>
    </submittedName>
</protein>
<keyword evidence="3 6" id="KW-0812">Transmembrane</keyword>
<feature type="domain" description="Tyrosine-protein kinase G-rich" evidence="8">
    <location>
        <begin position="441"/>
        <end position="513"/>
    </location>
</feature>
<evidence type="ECO:0000259" key="8">
    <source>
        <dbReference type="Pfam" id="PF13807"/>
    </source>
</evidence>
<evidence type="ECO:0000256" key="5">
    <source>
        <dbReference type="ARBA" id="ARBA00023136"/>
    </source>
</evidence>
<evidence type="ECO:0000256" key="1">
    <source>
        <dbReference type="ARBA" id="ARBA00004651"/>
    </source>
</evidence>
<dbReference type="PANTHER" id="PTHR32309">
    <property type="entry name" value="TYROSINE-PROTEIN KINASE"/>
    <property type="match status" value="1"/>
</dbReference>
<proteinExistence type="predicted"/>
<reference evidence="9" key="1">
    <citation type="submission" date="2019-04" db="EMBL/GenBank/DDBJ databases">
        <title>Evolution of Biomass-Degrading Anaerobic Consortia Revealed by Metagenomics.</title>
        <authorList>
            <person name="Peng X."/>
        </authorList>
    </citation>
    <scope>NUCLEOTIDE SEQUENCE</scope>
    <source>
        <strain evidence="9">SIG140</strain>
    </source>
</reference>
<feature type="transmembrane region" description="Helical" evidence="6">
    <location>
        <begin position="16"/>
        <end position="36"/>
    </location>
</feature>
<dbReference type="InterPro" id="IPR050445">
    <property type="entry name" value="Bact_polysacc_biosynth/exp"/>
</dbReference>
<dbReference type="InterPro" id="IPR003856">
    <property type="entry name" value="LPS_length_determ_N"/>
</dbReference>
<dbReference type="InterPro" id="IPR032807">
    <property type="entry name" value="GNVR"/>
</dbReference>
<evidence type="ECO:0000259" key="7">
    <source>
        <dbReference type="Pfam" id="PF02706"/>
    </source>
</evidence>
<keyword evidence="4 6" id="KW-1133">Transmembrane helix</keyword>
<dbReference type="Pfam" id="PF02706">
    <property type="entry name" value="Wzz"/>
    <property type="match status" value="1"/>
</dbReference>
<comment type="caution">
    <text evidence="9">The sequence shown here is derived from an EMBL/GenBank/DDBJ whole genome shotgun (WGS) entry which is preliminary data.</text>
</comment>
<dbReference type="AlphaFoldDB" id="A0A9D5S9K5"/>